<evidence type="ECO:0000259" key="6">
    <source>
        <dbReference type="Pfam" id="PF07992"/>
    </source>
</evidence>
<sequence length="466" mass="49281">MADIEVEVLVIGWGKGGKTLAGALGRQGRTIALVEQSESMYGGGCINIACVPTKDLVHSAAERRPGDDPQTWFTDAVAGRDDLTARLRARNHAMLADVDAVTLIDGRARFVGPHEVEVTAGSDLLHIRAGSIVINTGTVPATPAIAGASESARVYDSTTIQHVEPLPERLLIVGGGYVGLEFAGMFAHFGSQVTVVDHGERLMRHEDRDVADTVQALLEESGVEFVLDADVERIEDEPDAATVVVATADDIRRLTVDAVLVATGRKPTTDGLDLEAAGIAVDDRGFVVVDDRLQTSVPGVFAVGDINGGPQFTYISLDDHRIVLDQLAGNGQRSRADRVAVPSTVFLTPPLARVGMNETQARESGRDVLVASKRIADIAAMPRPKIVGDTHGLIKVLVDPHTDLILGATVFSIDAQEVINLLALAMRAGVTATNLRDGIWTHPSSTEALNEVLAGLRPTAVAPSAP</sequence>
<dbReference type="InterPro" id="IPR004099">
    <property type="entry name" value="Pyr_nucl-diS_OxRdtase_dimer"/>
</dbReference>
<dbReference type="Pfam" id="PF02852">
    <property type="entry name" value="Pyr_redox_dim"/>
    <property type="match status" value="1"/>
</dbReference>
<dbReference type="Proteomes" id="UP001501004">
    <property type="component" value="Unassembled WGS sequence"/>
</dbReference>
<evidence type="ECO:0000313" key="8">
    <source>
        <dbReference type="Proteomes" id="UP001501004"/>
    </source>
</evidence>
<dbReference type="InterPro" id="IPR016156">
    <property type="entry name" value="FAD/NAD-linked_Rdtase_dimer_sf"/>
</dbReference>
<reference evidence="8" key="1">
    <citation type="journal article" date="2019" name="Int. J. Syst. Evol. Microbiol.">
        <title>The Global Catalogue of Microorganisms (GCM) 10K type strain sequencing project: providing services to taxonomists for standard genome sequencing and annotation.</title>
        <authorList>
            <consortium name="The Broad Institute Genomics Platform"/>
            <consortium name="The Broad Institute Genome Sequencing Center for Infectious Disease"/>
            <person name="Wu L."/>
            <person name="Ma J."/>
        </authorList>
    </citation>
    <scope>NUCLEOTIDE SEQUENCE [LARGE SCALE GENOMIC DNA]</scope>
    <source>
        <strain evidence="8">JCM 16949</strain>
    </source>
</reference>
<dbReference type="PANTHER" id="PTHR43014:SF4">
    <property type="entry name" value="PYRIDINE NUCLEOTIDE-DISULFIDE OXIDOREDUCTASE RCLA-RELATED"/>
    <property type="match status" value="1"/>
</dbReference>
<comment type="caution">
    <text evidence="7">The sequence shown here is derived from an EMBL/GenBank/DDBJ whole genome shotgun (WGS) entry which is preliminary data.</text>
</comment>
<dbReference type="Pfam" id="PF07992">
    <property type="entry name" value="Pyr_redox_2"/>
    <property type="match status" value="1"/>
</dbReference>
<name>A0ABP7FJ82_9MICO</name>
<proteinExistence type="inferred from homology"/>
<accession>A0ABP7FJ82</accession>
<evidence type="ECO:0000256" key="3">
    <source>
        <dbReference type="ARBA" id="ARBA00022630"/>
    </source>
</evidence>
<dbReference type="InterPro" id="IPR036188">
    <property type="entry name" value="FAD/NAD-bd_sf"/>
</dbReference>
<keyword evidence="3" id="KW-0285">Flavoprotein</keyword>
<keyword evidence="8" id="KW-1185">Reference proteome</keyword>
<dbReference type="InterPro" id="IPR001100">
    <property type="entry name" value="Pyr_nuc-diS_OxRdtase"/>
</dbReference>
<comment type="similarity">
    <text evidence="2">Belongs to the class-I pyridine nucleotide-disulfide oxidoreductase family.</text>
</comment>
<keyword evidence="4" id="KW-0274">FAD</keyword>
<dbReference type="SUPFAM" id="SSF55424">
    <property type="entry name" value="FAD/NAD-linked reductases, dimerisation (C-terminal) domain"/>
    <property type="match status" value="1"/>
</dbReference>
<dbReference type="PRINTS" id="PR00411">
    <property type="entry name" value="PNDRDTASEI"/>
</dbReference>
<gene>
    <name evidence="7" type="ORF">GCM10022239_13000</name>
</gene>
<dbReference type="RefSeq" id="WP_344754936.1">
    <property type="nucleotide sequence ID" value="NZ_BAABAE010000003.1"/>
</dbReference>
<evidence type="ECO:0000259" key="5">
    <source>
        <dbReference type="Pfam" id="PF02852"/>
    </source>
</evidence>
<evidence type="ECO:0000313" key="7">
    <source>
        <dbReference type="EMBL" id="GAA3738851.1"/>
    </source>
</evidence>
<dbReference type="SUPFAM" id="SSF51905">
    <property type="entry name" value="FAD/NAD(P)-binding domain"/>
    <property type="match status" value="1"/>
</dbReference>
<comment type="cofactor">
    <cofactor evidence="1">
        <name>FAD</name>
        <dbReference type="ChEBI" id="CHEBI:57692"/>
    </cofactor>
</comment>
<dbReference type="Gene3D" id="3.50.50.60">
    <property type="entry name" value="FAD/NAD(P)-binding domain"/>
    <property type="match status" value="2"/>
</dbReference>
<evidence type="ECO:0000256" key="2">
    <source>
        <dbReference type="ARBA" id="ARBA00007532"/>
    </source>
</evidence>
<dbReference type="Gene3D" id="3.30.390.30">
    <property type="match status" value="1"/>
</dbReference>
<organism evidence="7 8">
    <name type="scientific">Leifsonella bigeumensis</name>
    <dbReference type="NCBI Taxonomy" id="433643"/>
    <lineage>
        <taxon>Bacteria</taxon>
        <taxon>Bacillati</taxon>
        <taxon>Actinomycetota</taxon>
        <taxon>Actinomycetes</taxon>
        <taxon>Micrococcales</taxon>
        <taxon>Microbacteriaceae</taxon>
        <taxon>Leifsonella</taxon>
    </lineage>
</organism>
<dbReference type="PRINTS" id="PR00368">
    <property type="entry name" value="FADPNR"/>
</dbReference>
<dbReference type="EMBL" id="BAABAE010000003">
    <property type="protein sequence ID" value="GAA3738851.1"/>
    <property type="molecule type" value="Genomic_DNA"/>
</dbReference>
<feature type="domain" description="Pyridine nucleotide-disulphide oxidoreductase dimerisation" evidence="5">
    <location>
        <begin position="341"/>
        <end position="451"/>
    </location>
</feature>
<evidence type="ECO:0000256" key="1">
    <source>
        <dbReference type="ARBA" id="ARBA00001974"/>
    </source>
</evidence>
<dbReference type="PIRSF" id="PIRSF000350">
    <property type="entry name" value="Mercury_reductase_MerA"/>
    <property type="match status" value="1"/>
</dbReference>
<evidence type="ECO:0000256" key="4">
    <source>
        <dbReference type="ARBA" id="ARBA00022827"/>
    </source>
</evidence>
<dbReference type="PANTHER" id="PTHR43014">
    <property type="entry name" value="MERCURIC REDUCTASE"/>
    <property type="match status" value="1"/>
</dbReference>
<dbReference type="InterPro" id="IPR023753">
    <property type="entry name" value="FAD/NAD-binding_dom"/>
</dbReference>
<protein>
    <submittedName>
        <fullName evidence="7">FAD-dependent oxidoreductase</fullName>
    </submittedName>
</protein>
<feature type="domain" description="FAD/NAD(P)-binding" evidence="6">
    <location>
        <begin position="7"/>
        <end position="314"/>
    </location>
</feature>